<feature type="transmembrane region" description="Helical" evidence="8">
    <location>
        <begin position="18"/>
        <end position="35"/>
    </location>
</feature>
<organism evidence="10 11">
    <name type="scientific">Alistipes dispar</name>
    <dbReference type="NCBI Taxonomy" id="2585119"/>
    <lineage>
        <taxon>Bacteria</taxon>
        <taxon>Pseudomonadati</taxon>
        <taxon>Bacteroidota</taxon>
        <taxon>Bacteroidia</taxon>
        <taxon>Bacteroidales</taxon>
        <taxon>Rikenellaceae</taxon>
        <taxon>Alistipes</taxon>
    </lineage>
</organism>
<feature type="transmembrane region" description="Helical" evidence="8">
    <location>
        <begin position="338"/>
        <end position="359"/>
    </location>
</feature>
<evidence type="ECO:0000256" key="3">
    <source>
        <dbReference type="ARBA" id="ARBA00022449"/>
    </source>
</evidence>
<feature type="transmembrane region" description="Helical" evidence="8">
    <location>
        <begin position="224"/>
        <end position="240"/>
    </location>
</feature>
<evidence type="ECO:0000256" key="7">
    <source>
        <dbReference type="ARBA" id="ARBA00023136"/>
    </source>
</evidence>
<feature type="transmembrane region" description="Helical" evidence="8">
    <location>
        <begin position="305"/>
        <end position="326"/>
    </location>
</feature>
<comment type="subcellular location">
    <subcellularLocation>
        <location evidence="1">Membrane</location>
        <topology evidence="1">Multi-pass membrane protein</topology>
    </subcellularLocation>
</comment>
<dbReference type="RefSeq" id="WP_232522910.1">
    <property type="nucleotide sequence ID" value="NZ_AP019736.1"/>
</dbReference>
<feature type="transmembrane region" description="Helical" evidence="8">
    <location>
        <begin position="67"/>
        <end position="86"/>
    </location>
</feature>
<evidence type="ECO:0000256" key="6">
    <source>
        <dbReference type="ARBA" id="ARBA00023065"/>
    </source>
</evidence>
<dbReference type="PANTHER" id="PTHR43562:SF4">
    <property type="entry name" value="NA(+)_H(+) ANTIPORTER NHAS5"/>
    <property type="match status" value="1"/>
</dbReference>
<feature type="transmembrane region" description="Helical" evidence="8">
    <location>
        <begin position="158"/>
        <end position="182"/>
    </location>
</feature>
<proteinExistence type="predicted"/>
<keyword evidence="6" id="KW-0406">Ion transport</keyword>
<evidence type="ECO:0000313" key="11">
    <source>
        <dbReference type="Proteomes" id="UP000319374"/>
    </source>
</evidence>
<dbReference type="GO" id="GO:0015297">
    <property type="term" value="F:antiporter activity"/>
    <property type="evidence" value="ECO:0007669"/>
    <property type="project" value="UniProtKB-KW"/>
</dbReference>
<evidence type="ECO:0000256" key="4">
    <source>
        <dbReference type="ARBA" id="ARBA00022692"/>
    </source>
</evidence>
<evidence type="ECO:0000256" key="8">
    <source>
        <dbReference type="SAM" id="Phobius"/>
    </source>
</evidence>
<feature type="transmembrane region" description="Helical" evidence="8">
    <location>
        <begin position="98"/>
        <end position="119"/>
    </location>
</feature>
<dbReference type="InterPro" id="IPR006153">
    <property type="entry name" value="Cation/H_exchanger_TM"/>
</dbReference>
<accession>A0A4Y1WXG6</accession>
<dbReference type="EMBL" id="AP019736">
    <property type="protein sequence ID" value="BBL05671.1"/>
    <property type="molecule type" value="Genomic_DNA"/>
</dbReference>
<keyword evidence="2" id="KW-0813">Transport</keyword>
<evidence type="ECO:0000256" key="1">
    <source>
        <dbReference type="ARBA" id="ARBA00004141"/>
    </source>
</evidence>
<feature type="domain" description="Cation/H+ exchanger transmembrane" evidence="9">
    <location>
        <begin position="26"/>
        <end position="397"/>
    </location>
</feature>
<keyword evidence="7 8" id="KW-0472">Membrane</keyword>
<evidence type="ECO:0000256" key="2">
    <source>
        <dbReference type="ARBA" id="ARBA00022448"/>
    </source>
</evidence>
<reference evidence="11" key="1">
    <citation type="submission" date="2019-06" db="EMBL/GenBank/DDBJ databases">
        <title>Alistipes onderdonkii subsp. vulgaris subsp. nov., Alistipes dispar sp. nov. and Alistipes communis sp. nov., isolated from human faeces, and creation of Alistipes onderdonkii subsp. onderdonkii subsp. nov.</title>
        <authorList>
            <person name="Sakamoto M."/>
            <person name="Ikeyama N."/>
            <person name="Ogata Y."/>
            <person name="Suda W."/>
            <person name="Iino T."/>
            <person name="Hattori M."/>
            <person name="Ohkuma M."/>
        </authorList>
    </citation>
    <scope>NUCLEOTIDE SEQUENCE [LARGE SCALE GENOMIC DNA]</scope>
    <source>
        <strain evidence="11">5CPEGH6</strain>
    </source>
</reference>
<evidence type="ECO:0000313" key="10">
    <source>
        <dbReference type="EMBL" id="BBL05671.1"/>
    </source>
</evidence>
<evidence type="ECO:0000259" key="9">
    <source>
        <dbReference type="Pfam" id="PF00999"/>
    </source>
</evidence>
<dbReference type="Pfam" id="PF00999">
    <property type="entry name" value="Na_H_Exchanger"/>
    <property type="match status" value="1"/>
</dbReference>
<protein>
    <submittedName>
        <fullName evidence="10">Sodium:proton antiporter</fullName>
    </submittedName>
</protein>
<dbReference type="InterPro" id="IPR038770">
    <property type="entry name" value="Na+/solute_symporter_sf"/>
</dbReference>
<feature type="transmembrane region" description="Helical" evidence="8">
    <location>
        <begin position="125"/>
        <end position="146"/>
    </location>
</feature>
<feature type="transmembrane region" description="Helical" evidence="8">
    <location>
        <begin position="194"/>
        <end position="217"/>
    </location>
</feature>
<keyword evidence="4 8" id="KW-0812">Transmembrane</keyword>
<keyword evidence="5 8" id="KW-1133">Transmembrane helix</keyword>
<keyword evidence="3" id="KW-0050">Antiport</keyword>
<dbReference type="GO" id="GO:0016020">
    <property type="term" value="C:membrane"/>
    <property type="evidence" value="ECO:0007669"/>
    <property type="project" value="UniProtKB-SubCell"/>
</dbReference>
<dbReference type="GeneID" id="98672283"/>
<dbReference type="PANTHER" id="PTHR43562">
    <property type="entry name" value="NAPA-TYPE SODIUM/HYDROGEN ANTIPORTER"/>
    <property type="match status" value="1"/>
</dbReference>
<dbReference type="Gene3D" id="1.20.1530.20">
    <property type="match status" value="1"/>
</dbReference>
<dbReference type="Proteomes" id="UP000319374">
    <property type="component" value="Chromosome"/>
</dbReference>
<keyword evidence="11" id="KW-1185">Reference proteome</keyword>
<dbReference type="AlphaFoldDB" id="A0A4Y1WXG6"/>
<dbReference type="KEGG" id="ada:A5CPEGH6_03090"/>
<feature type="transmembrane region" description="Helical" evidence="8">
    <location>
        <begin position="42"/>
        <end position="61"/>
    </location>
</feature>
<name>A0A4Y1WXG6_9BACT</name>
<feature type="transmembrane region" description="Helical" evidence="8">
    <location>
        <begin position="275"/>
        <end position="293"/>
    </location>
</feature>
<dbReference type="GO" id="GO:1902600">
    <property type="term" value="P:proton transmembrane transport"/>
    <property type="evidence" value="ECO:0007669"/>
    <property type="project" value="InterPro"/>
</dbReference>
<feature type="transmembrane region" description="Helical" evidence="8">
    <location>
        <begin position="379"/>
        <end position="397"/>
    </location>
</feature>
<evidence type="ECO:0000256" key="5">
    <source>
        <dbReference type="ARBA" id="ARBA00022989"/>
    </source>
</evidence>
<gene>
    <name evidence="10" type="ORF">A5CPEGH6_03090</name>
</gene>
<sequence length="702" mass="77210">MIPLLAHIDLTLPLEDPILKFLLILVIILAAPLILNKLKIPYLLGLIIAGAVIGPHGLNLVLRDSSIILSGTAGLLYIMFLSGLDMDMSDFRRNSWRSLVFGLYTFCVPLGLGILAGYYVMGFPLYSSILLAGLFASQTLVAYPIVSKLGIARDKAVTIAVGGTVITDTLALLLLTVIVGMATGNVDDMFWWRLGASVLLCIVIIVFLFPLLAHWFFKQVSDSVSQYIFVLAMVFLGAFFAQLAGLEPIIGAFLSGMALNRLIPRTSPLMNRVEFVGNAIFIPFFLIGVGMLIDYRAFFRDWESIEVAAIMIALITAAKFIAAWLTQKSFRLSKDQRTVIFGLSSAHVAATLAAVMVGYNVILGHTPDGEPIRLLSESVLNGTILMILATCIVSTFATQRGAHNIAMNHAQDDAEKAPRREDHILIPVANERSVDELVGLSAMLKRPKEPNGLYALHAIDNKAEDPNIEKQARKVLDIAATTAAAGDLYLQQLLRYDVNISNAIVSVVRERNITDIVLGMHQRTPGMPAIPAIPGIPGASGPGIGRMVTDVLMQSNVTTFIYSPAQPLATVKRHLIVVPEKAEKEAGFQAWVHRIRQLAENSGAKIVFFASEGTLEHLRPRRGRKLPANIGFVAFDRWDDLPSLEHDLRNDDCLWFVMSRRERVSYHPAMNRIPGYLEQYFAGYSYVLLYPVQAGATESRYL</sequence>